<accession>A0A0K9GYV6</accession>
<dbReference type="RefSeq" id="WP_049683177.1">
    <property type="nucleotide sequence ID" value="NZ_LFZW01000001.1"/>
</dbReference>
<protein>
    <recommendedName>
        <fullName evidence="7">Flagellar protein FliT</fullName>
    </recommendedName>
</protein>
<name>A0A0K9GYV6_9BACI</name>
<evidence type="ECO:0000256" key="5">
    <source>
        <dbReference type="ARBA" id="ARBA00093765"/>
    </source>
</evidence>
<dbReference type="OrthoDB" id="2353131at2"/>
<reference evidence="9" key="1">
    <citation type="submission" date="2015-07" db="EMBL/GenBank/DDBJ databases">
        <title>Genome sequencing project for genomic taxonomy and phylogenomics of Bacillus-like bacteria.</title>
        <authorList>
            <person name="Liu B."/>
            <person name="Wang J."/>
            <person name="Zhu Y."/>
            <person name="Liu G."/>
            <person name="Chen Q."/>
            <person name="Chen Z."/>
            <person name="Lan J."/>
            <person name="Che J."/>
            <person name="Ge C."/>
            <person name="Shi H."/>
            <person name="Pan Z."/>
            <person name="Liu X."/>
        </authorList>
    </citation>
    <scope>NUCLEOTIDE SEQUENCE [LARGE SCALE GENOMIC DNA]</scope>
    <source>
        <strain evidence="9">FJAT-27997</strain>
    </source>
</reference>
<keyword evidence="9" id="KW-1185">Reference proteome</keyword>
<evidence type="ECO:0000313" key="9">
    <source>
        <dbReference type="Proteomes" id="UP000037146"/>
    </source>
</evidence>
<dbReference type="STRING" id="1679170.AC625_21760"/>
<comment type="function">
    <text evidence="5">May act as an export chaperone for the filament capping protein FliD.</text>
</comment>
<sequence length="114" mass="13592">MSLQKFSDITVELLDVLTNRTTDERSDRINRIVELLDQREELLPIIQPPFSEEEQKLGRQVVELNQKVDEWLLLQKKDIQRDIKQLNEKKQTSNKYTNPYDKLSIDGVFYDKKN</sequence>
<organism evidence="8 9">
    <name type="scientific">Peribacillus loiseleuriae</name>
    <dbReference type="NCBI Taxonomy" id="1679170"/>
    <lineage>
        <taxon>Bacteria</taxon>
        <taxon>Bacillati</taxon>
        <taxon>Bacillota</taxon>
        <taxon>Bacilli</taxon>
        <taxon>Bacillales</taxon>
        <taxon>Bacillaceae</taxon>
        <taxon>Peribacillus</taxon>
    </lineage>
</organism>
<evidence type="ECO:0000313" key="8">
    <source>
        <dbReference type="EMBL" id="KMY51828.1"/>
    </source>
</evidence>
<evidence type="ECO:0000256" key="1">
    <source>
        <dbReference type="ARBA" id="ARBA00004514"/>
    </source>
</evidence>
<dbReference type="PATRIC" id="fig|1679170.3.peg.4909"/>
<keyword evidence="3" id="KW-1005">Bacterial flagellum biogenesis</keyword>
<dbReference type="InterPro" id="IPR008622">
    <property type="entry name" value="FliT"/>
</dbReference>
<evidence type="ECO:0000256" key="4">
    <source>
        <dbReference type="ARBA" id="ARBA00023186"/>
    </source>
</evidence>
<proteinExistence type="inferred from homology"/>
<dbReference type="Pfam" id="PF05400">
    <property type="entry name" value="FliT"/>
    <property type="match status" value="1"/>
</dbReference>
<gene>
    <name evidence="8" type="ORF">AC625_21760</name>
</gene>
<comment type="similarity">
    <text evidence="6">Belongs to the bacillales FliT family.</text>
</comment>
<evidence type="ECO:0000256" key="2">
    <source>
        <dbReference type="ARBA" id="ARBA00022490"/>
    </source>
</evidence>
<keyword evidence="2" id="KW-0963">Cytoplasm</keyword>
<evidence type="ECO:0000256" key="3">
    <source>
        <dbReference type="ARBA" id="ARBA00022795"/>
    </source>
</evidence>
<dbReference type="EMBL" id="LFZW01000001">
    <property type="protein sequence ID" value="KMY51828.1"/>
    <property type="molecule type" value="Genomic_DNA"/>
</dbReference>
<dbReference type="Proteomes" id="UP000037146">
    <property type="component" value="Unassembled WGS sequence"/>
</dbReference>
<evidence type="ECO:0000256" key="7">
    <source>
        <dbReference type="ARBA" id="ARBA00093797"/>
    </source>
</evidence>
<evidence type="ECO:0000256" key="6">
    <source>
        <dbReference type="ARBA" id="ARBA00093785"/>
    </source>
</evidence>
<comment type="caution">
    <text evidence="8">The sequence shown here is derived from an EMBL/GenBank/DDBJ whole genome shotgun (WGS) entry which is preliminary data.</text>
</comment>
<comment type="subcellular location">
    <subcellularLocation>
        <location evidence="1">Cytoplasm</location>
        <location evidence="1">Cytosol</location>
    </subcellularLocation>
</comment>
<dbReference type="AlphaFoldDB" id="A0A0K9GYV6"/>
<keyword evidence="4" id="KW-0143">Chaperone</keyword>